<reference evidence="2 3" key="1">
    <citation type="submission" date="2018-01" db="EMBL/GenBank/DDBJ databases">
        <title>Harnessing the power of phylogenomics to disentangle the directionality and signatures of interkingdom host jumping in the parasitic fungal genus Tolypocladium.</title>
        <authorList>
            <person name="Quandt C.A."/>
            <person name="Patterson W."/>
            <person name="Spatafora J.W."/>
        </authorList>
    </citation>
    <scope>NUCLEOTIDE SEQUENCE [LARGE SCALE GENOMIC DNA]</scope>
    <source>
        <strain evidence="2 3">NRBC 100945</strain>
    </source>
</reference>
<name>A0A2S4L5E7_9HYPO</name>
<dbReference type="Proteomes" id="UP000237481">
    <property type="component" value="Unassembled WGS sequence"/>
</dbReference>
<comment type="caution">
    <text evidence="2">The sequence shown here is derived from an EMBL/GenBank/DDBJ whole genome shotgun (WGS) entry which is preliminary data.</text>
</comment>
<protein>
    <recommendedName>
        <fullName evidence="4">Protein kinase domain-containing protein</fullName>
    </recommendedName>
</protein>
<proteinExistence type="predicted"/>
<dbReference type="OrthoDB" id="5979581at2759"/>
<evidence type="ECO:0000313" key="3">
    <source>
        <dbReference type="Proteomes" id="UP000237481"/>
    </source>
</evidence>
<dbReference type="InterPro" id="IPR011009">
    <property type="entry name" value="Kinase-like_dom_sf"/>
</dbReference>
<feature type="region of interest" description="Disordered" evidence="1">
    <location>
        <begin position="1"/>
        <end position="28"/>
    </location>
</feature>
<keyword evidence="3" id="KW-1185">Reference proteome</keyword>
<organism evidence="2 3">
    <name type="scientific">Tolypocladium paradoxum</name>
    <dbReference type="NCBI Taxonomy" id="94208"/>
    <lineage>
        <taxon>Eukaryota</taxon>
        <taxon>Fungi</taxon>
        <taxon>Dikarya</taxon>
        <taxon>Ascomycota</taxon>
        <taxon>Pezizomycotina</taxon>
        <taxon>Sordariomycetes</taxon>
        <taxon>Hypocreomycetidae</taxon>
        <taxon>Hypocreales</taxon>
        <taxon>Ophiocordycipitaceae</taxon>
        <taxon>Tolypocladium</taxon>
    </lineage>
</organism>
<evidence type="ECO:0008006" key="4">
    <source>
        <dbReference type="Google" id="ProtNLM"/>
    </source>
</evidence>
<feature type="region of interest" description="Disordered" evidence="1">
    <location>
        <begin position="233"/>
        <end position="262"/>
    </location>
</feature>
<dbReference type="SUPFAM" id="SSF56112">
    <property type="entry name" value="Protein kinase-like (PK-like)"/>
    <property type="match status" value="1"/>
</dbReference>
<dbReference type="EMBL" id="PKSG01000219">
    <property type="protein sequence ID" value="POR37676.1"/>
    <property type="molecule type" value="Genomic_DNA"/>
</dbReference>
<dbReference type="Gene3D" id="1.10.510.10">
    <property type="entry name" value="Transferase(Phosphotransferase) domain 1"/>
    <property type="match status" value="1"/>
</dbReference>
<evidence type="ECO:0000256" key="1">
    <source>
        <dbReference type="SAM" id="MobiDB-lite"/>
    </source>
</evidence>
<feature type="region of interest" description="Disordered" evidence="1">
    <location>
        <begin position="59"/>
        <end position="80"/>
    </location>
</feature>
<evidence type="ECO:0000313" key="2">
    <source>
        <dbReference type="EMBL" id="POR37676.1"/>
    </source>
</evidence>
<dbReference type="AlphaFoldDB" id="A0A2S4L5E7"/>
<gene>
    <name evidence="2" type="ORF">TPAR_02128</name>
</gene>
<sequence>MRPTRPPIKATSPPRLGPNRVVPDSPQAPGHLWRRLYVRGVDDDLGALHSRDIGHGGTLGLRGLDGLDEERDSRPTPEVPYAPKYLVYPPNFGDVNLSAISPRTQVIDFGQSFDTCQRPPPAAFGIPANYAAPEVVLDSSGSIAMDRWSLGCTLYEIRLGWTTWMRLPLSWGSPLSRGQNTTNPTNPTPERLYLFRLRGMREVYVSSREWNVPVLFERNSPVATTVPGRNAPIRGFSSFQSRGGDPGGSAGEAVEIAAGGTA</sequence>
<accession>A0A2S4L5E7</accession>